<feature type="non-terminal residue" evidence="1">
    <location>
        <position position="1"/>
    </location>
</feature>
<comment type="caution">
    <text evidence="1">The sequence shown here is derived from an EMBL/GenBank/DDBJ whole genome shotgun (WGS) entry which is preliminary data.</text>
</comment>
<accession>A0A0F9HK08</accession>
<organism evidence="1">
    <name type="scientific">marine sediment metagenome</name>
    <dbReference type="NCBI Taxonomy" id="412755"/>
    <lineage>
        <taxon>unclassified sequences</taxon>
        <taxon>metagenomes</taxon>
        <taxon>ecological metagenomes</taxon>
    </lineage>
</organism>
<evidence type="ECO:0000313" key="1">
    <source>
        <dbReference type="EMBL" id="KKL82035.1"/>
    </source>
</evidence>
<proteinExistence type="predicted"/>
<sequence length="31" mass="3896">TRVYDHILSDELRRRLPKRFPSTRQGRLDWQ</sequence>
<dbReference type="AlphaFoldDB" id="A0A0F9HK08"/>
<gene>
    <name evidence="1" type="ORF">LCGC14_1988760</name>
</gene>
<dbReference type="EMBL" id="LAZR01022386">
    <property type="protein sequence ID" value="KKL82035.1"/>
    <property type="molecule type" value="Genomic_DNA"/>
</dbReference>
<name>A0A0F9HK08_9ZZZZ</name>
<protein>
    <submittedName>
        <fullName evidence="1">Uncharacterized protein</fullName>
    </submittedName>
</protein>
<reference evidence="1" key="1">
    <citation type="journal article" date="2015" name="Nature">
        <title>Complex archaea that bridge the gap between prokaryotes and eukaryotes.</title>
        <authorList>
            <person name="Spang A."/>
            <person name="Saw J.H."/>
            <person name="Jorgensen S.L."/>
            <person name="Zaremba-Niedzwiedzka K."/>
            <person name="Martijn J."/>
            <person name="Lind A.E."/>
            <person name="van Eijk R."/>
            <person name="Schleper C."/>
            <person name="Guy L."/>
            <person name="Ettema T.J."/>
        </authorList>
    </citation>
    <scope>NUCLEOTIDE SEQUENCE</scope>
</reference>